<keyword evidence="4" id="KW-1185">Reference proteome</keyword>
<sequence length="356" mass="40356">MNSFNIGDKILKLRKENNITQEQLANMVGVTAGAVSKWENGNSTPDITLLAPLARALDTSLDVLLSFQKELSDADVSDIKGELTTIFLTEGYDNGILKSNKYLKEYPNSVSLKLSIAGLIQMYGMMSEDVTEDIMKDRLKYSLKLFYEVSKSDDSKYKSSALFSVASLEMMLENYEKSEDALKELSSAFIDPMVIYPTLLERQGKNKEAENLCKKMLLHYLNQGSAMLAVLSRLSKNDGDIEKSKLYLSALDYIQSKFKIGIGSAAYSYCKMYIEIDNKELAAKWFKKYIDEVISFPYDYSENPYFKDLKLEVGIDGQKAMRKRLISTLIDSDEFKALKGLIDYEEANCRLKETIK</sequence>
<protein>
    <submittedName>
        <fullName evidence="3">Helix-turn-helix transcriptional regulator</fullName>
    </submittedName>
</protein>
<dbReference type="SMART" id="SM00530">
    <property type="entry name" value="HTH_XRE"/>
    <property type="match status" value="1"/>
</dbReference>
<dbReference type="PANTHER" id="PTHR46558:SF11">
    <property type="entry name" value="HTH-TYPE TRANSCRIPTIONAL REGULATOR XRE"/>
    <property type="match status" value="1"/>
</dbReference>
<dbReference type="PANTHER" id="PTHR46558">
    <property type="entry name" value="TRACRIPTIONAL REGULATORY PROTEIN-RELATED-RELATED"/>
    <property type="match status" value="1"/>
</dbReference>
<accession>A0ABR7DA21</accession>
<reference evidence="3 4" key="1">
    <citation type="submission" date="2020-08" db="EMBL/GenBank/DDBJ databases">
        <title>Genome public.</title>
        <authorList>
            <person name="Liu C."/>
            <person name="Sun Q."/>
        </authorList>
    </citation>
    <scope>NUCLEOTIDE SEQUENCE [LARGE SCALE GENOMIC DNA]</scope>
    <source>
        <strain evidence="3 4">NSJ-6</strain>
    </source>
</reference>
<evidence type="ECO:0000313" key="3">
    <source>
        <dbReference type="EMBL" id="MBC5628177.1"/>
    </source>
</evidence>
<comment type="caution">
    <text evidence="3">The sequence shown here is derived from an EMBL/GenBank/DDBJ whole genome shotgun (WGS) entry which is preliminary data.</text>
</comment>
<feature type="domain" description="HTH cro/C1-type" evidence="2">
    <location>
        <begin position="10"/>
        <end position="64"/>
    </location>
</feature>
<dbReference type="Proteomes" id="UP000596929">
    <property type="component" value="Unassembled WGS sequence"/>
</dbReference>
<dbReference type="CDD" id="cd00093">
    <property type="entry name" value="HTH_XRE"/>
    <property type="match status" value="1"/>
</dbReference>
<evidence type="ECO:0000259" key="2">
    <source>
        <dbReference type="PROSITE" id="PS50943"/>
    </source>
</evidence>
<name>A0ABR7DA21_9CLOT</name>
<keyword evidence="1" id="KW-0238">DNA-binding</keyword>
<dbReference type="Pfam" id="PF01381">
    <property type="entry name" value="HTH_3"/>
    <property type="match status" value="1"/>
</dbReference>
<gene>
    <name evidence="3" type="ORF">H8S20_04635</name>
</gene>
<dbReference type="EMBL" id="JACOOO010000005">
    <property type="protein sequence ID" value="MBC5628177.1"/>
    <property type="molecule type" value="Genomic_DNA"/>
</dbReference>
<evidence type="ECO:0000256" key="1">
    <source>
        <dbReference type="ARBA" id="ARBA00023125"/>
    </source>
</evidence>
<evidence type="ECO:0000313" key="4">
    <source>
        <dbReference type="Proteomes" id="UP000596929"/>
    </source>
</evidence>
<dbReference type="Gene3D" id="1.10.260.40">
    <property type="entry name" value="lambda repressor-like DNA-binding domains"/>
    <property type="match status" value="1"/>
</dbReference>
<dbReference type="InterPro" id="IPR001387">
    <property type="entry name" value="Cro/C1-type_HTH"/>
</dbReference>
<dbReference type="SUPFAM" id="SSF47413">
    <property type="entry name" value="lambda repressor-like DNA-binding domains"/>
    <property type="match status" value="1"/>
</dbReference>
<dbReference type="RefSeq" id="WP_186859421.1">
    <property type="nucleotide sequence ID" value="NZ_JACOOO010000005.1"/>
</dbReference>
<organism evidence="3 4">
    <name type="scientific">Clostridium hominis</name>
    <dbReference type="NCBI Taxonomy" id="2763036"/>
    <lineage>
        <taxon>Bacteria</taxon>
        <taxon>Bacillati</taxon>
        <taxon>Bacillota</taxon>
        <taxon>Clostridia</taxon>
        <taxon>Eubacteriales</taxon>
        <taxon>Clostridiaceae</taxon>
        <taxon>Clostridium</taxon>
    </lineage>
</organism>
<dbReference type="PROSITE" id="PS50943">
    <property type="entry name" value="HTH_CROC1"/>
    <property type="match status" value="1"/>
</dbReference>
<proteinExistence type="predicted"/>
<dbReference type="InterPro" id="IPR010982">
    <property type="entry name" value="Lambda_DNA-bd_dom_sf"/>
</dbReference>